<dbReference type="GeneID" id="106151097"/>
<evidence type="ECO:0000313" key="2">
    <source>
        <dbReference type="RefSeq" id="XP_013379640.1"/>
    </source>
</evidence>
<dbReference type="OrthoDB" id="6365775at2759"/>
<gene>
    <name evidence="2" type="primary">LOC106151097</name>
</gene>
<dbReference type="KEGG" id="lak:106151097"/>
<keyword evidence="1" id="KW-1185">Reference proteome</keyword>
<evidence type="ECO:0000313" key="1">
    <source>
        <dbReference type="Proteomes" id="UP000085678"/>
    </source>
</evidence>
<dbReference type="InParanoid" id="A0A1S3H0I9"/>
<dbReference type="Proteomes" id="UP000085678">
    <property type="component" value="Unplaced"/>
</dbReference>
<name>A0A1S3H0I9_LINAN</name>
<dbReference type="RefSeq" id="XP_013379640.1">
    <property type="nucleotide sequence ID" value="XM_013524186.2"/>
</dbReference>
<organism evidence="1 2">
    <name type="scientific">Lingula anatina</name>
    <name type="common">Brachiopod</name>
    <name type="synonym">Lingula unguis</name>
    <dbReference type="NCBI Taxonomy" id="7574"/>
    <lineage>
        <taxon>Eukaryota</taxon>
        <taxon>Metazoa</taxon>
        <taxon>Spiralia</taxon>
        <taxon>Lophotrochozoa</taxon>
        <taxon>Brachiopoda</taxon>
        <taxon>Linguliformea</taxon>
        <taxon>Lingulata</taxon>
        <taxon>Lingulida</taxon>
        <taxon>Linguloidea</taxon>
        <taxon>Lingulidae</taxon>
        <taxon>Lingula</taxon>
    </lineage>
</organism>
<dbReference type="STRING" id="7574.A0A1S3H0I9"/>
<reference evidence="2" key="1">
    <citation type="submission" date="2025-08" db="UniProtKB">
        <authorList>
            <consortium name="RefSeq"/>
        </authorList>
    </citation>
    <scope>IDENTIFICATION</scope>
    <source>
        <tissue evidence="2">Gonads</tissue>
    </source>
</reference>
<protein>
    <submittedName>
        <fullName evidence="2">Keratin-associated protein 5-5</fullName>
    </submittedName>
</protein>
<accession>A0A1S3H0I9</accession>
<sequence>MVRQCLLSRGICGECNCCGKEGEPQCCECWIGFAECCNCCRSPNIESCLDSVCPQRRSMDFADIVTCQCCGEGGCCGENEQCCDCGNCGCNCNCNCDELNCLCCQISLKDAAPPLDDD</sequence>
<dbReference type="AlphaFoldDB" id="A0A1S3H0I9"/>
<proteinExistence type="predicted"/>